<gene>
    <name evidence="1" type="ORF">AAE3_LOCUS10604</name>
</gene>
<evidence type="ECO:0000313" key="2">
    <source>
        <dbReference type="Proteomes" id="UP000467700"/>
    </source>
</evidence>
<dbReference type="PANTHER" id="PTHR15430">
    <property type="entry name" value="GLOMULIN"/>
    <property type="match status" value="1"/>
</dbReference>
<accession>A0A8S0WQQ1</accession>
<reference evidence="1 2" key="1">
    <citation type="submission" date="2020-01" db="EMBL/GenBank/DDBJ databases">
        <authorList>
            <person name="Gupta K D."/>
        </authorList>
    </citation>
    <scope>NUCLEOTIDE SEQUENCE [LARGE SCALE GENOMIC DNA]</scope>
</reference>
<keyword evidence="2" id="KW-1185">Reference proteome</keyword>
<dbReference type="InterPro" id="IPR019516">
    <property type="entry name" value="Glomulin/ALF4"/>
</dbReference>
<protein>
    <submittedName>
        <fullName evidence="1">Uncharacterized protein</fullName>
    </submittedName>
</protein>
<dbReference type="Proteomes" id="UP000467700">
    <property type="component" value="Unassembled WGS sequence"/>
</dbReference>
<dbReference type="Pfam" id="PF08568">
    <property type="entry name" value="Kinetochor_Ybp2"/>
    <property type="match status" value="1"/>
</dbReference>
<dbReference type="EMBL" id="CACVBS010000068">
    <property type="protein sequence ID" value="CAA7268417.1"/>
    <property type="molecule type" value="Genomic_DNA"/>
</dbReference>
<proteinExistence type="predicted"/>
<evidence type="ECO:0000313" key="1">
    <source>
        <dbReference type="EMBL" id="CAA7268417.1"/>
    </source>
</evidence>
<comment type="caution">
    <text evidence="1">The sequence shown here is derived from an EMBL/GenBank/DDBJ whole genome shotgun (WGS) entry which is preliminary data.</text>
</comment>
<dbReference type="GO" id="GO:0005737">
    <property type="term" value="C:cytoplasm"/>
    <property type="evidence" value="ECO:0007669"/>
    <property type="project" value="TreeGrafter"/>
</dbReference>
<dbReference type="OrthoDB" id="5396786at2759"/>
<dbReference type="AlphaFoldDB" id="A0A8S0WQQ1"/>
<dbReference type="PANTHER" id="PTHR15430:SF1">
    <property type="entry name" value="GLOMULIN"/>
    <property type="match status" value="1"/>
</dbReference>
<dbReference type="InterPro" id="IPR013877">
    <property type="entry name" value="YAP-bd/ALF4/Glomulin"/>
</dbReference>
<dbReference type="GO" id="GO:0055105">
    <property type="term" value="F:ubiquitin-protein transferase inhibitor activity"/>
    <property type="evidence" value="ECO:0007669"/>
    <property type="project" value="TreeGrafter"/>
</dbReference>
<name>A0A8S0WQQ1_CYCAE</name>
<sequence>MSDKRFLSLRLPEDSSDEEVSSAIVSLLISAIHDERPEKTVSDVYHIIVSEGLTSCLDPLNMLPHLLSCNHPGAQDMVSLIGECGSAKEVVMTVQEAVERLAPSFDDPDDAGTSREEPSVRKVQQLVVLIDLYAAAIPRIKLRRKSASETVEPLFSELDAVLKFARGEATRDEGRSLISGVSRLVQRVWTWKGEEQFDKTILKGLLDRVAISFSQCIQSSIAQRTFAECFPRLAFRTKLDPDSEAGNTAITDLLDAYQTIGHGIITLSGSSSVSDLLLSAYCPPPNPDVSKLFTFLLPPLISSLESNTFLDETLAVLLRSLYTWTTASSLDRRHLPLEVTSPFTSSLPSVASAHPDTTTRHQAFRSLSMLLAASDPKLRFQTLVELTRHSEFPQMRVAAVGLVKEGLLDAMSQAEARAAKVEEGKVNVKGLKDETFLSPLFLRTFGPILFRPDPPDLFASESLELKAFQETSEPTRLVECLSLYYVLLQRDRHNLTCIRDKDVLKTVENNLLTPLRRNLDRWLDGPAGSESHLHDITPIVSLKIGLERVDAAREALVSQ</sequence>
<organism evidence="1 2">
    <name type="scientific">Cyclocybe aegerita</name>
    <name type="common">Black poplar mushroom</name>
    <name type="synonym">Agrocybe aegerita</name>
    <dbReference type="NCBI Taxonomy" id="1973307"/>
    <lineage>
        <taxon>Eukaryota</taxon>
        <taxon>Fungi</taxon>
        <taxon>Dikarya</taxon>
        <taxon>Basidiomycota</taxon>
        <taxon>Agaricomycotina</taxon>
        <taxon>Agaricomycetes</taxon>
        <taxon>Agaricomycetidae</taxon>
        <taxon>Agaricales</taxon>
        <taxon>Agaricineae</taxon>
        <taxon>Bolbitiaceae</taxon>
        <taxon>Cyclocybe</taxon>
    </lineage>
</organism>